<evidence type="ECO:0000313" key="8">
    <source>
        <dbReference type="EMBL" id="TSJ77871.1"/>
    </source>
</evidence>
<comment type="caution">
    <text evidence="8">The sequence shown here is derived from an EMBL/GenBank/DDBJ whole genome shotgun (WGS) entry which is preliminary data.</text>
</comment>
<name>A0A556QMJ3_9BACT</name>
<accession>A0A556QMJ3</accession>
<comment type="function">
    <text evidence="6">Catalyzes the conversion of 7,8-dihydroneopterin to 6-hydroxymethyl-7,8-dihydropterin.</text>
</comment>
<dbReference type="EC" id="4.1.2.25" evidence="6"/>
<reference evidence="8 9" key="1">
    <citation type="submission" date="2019-07" db="EMBL/GenBank/DDBJ databases">
        <title>Description of 53C-WASEF.</title>
        <authorList>
            <person name="Pitt A."/>
            <person name="Hahn M.W."/>
        </authorList>
    </citation>
    <scope>NUCLEOTIDE SEQUENCE [LARGE SCALE GENOMIC DNA]</scope>
    <source>
        <strain evidence="8 9">53C-WASEF</strain>
    </source>
</reference>
<keyword evidence="4 6" id="KW-0289">Folate biosynthesis</keyword>
<evidence type="ECO:0000259" key="7">
    <source>
        <dbReference type="SMART" id="SM00905"/>
    </source>
</evidence>
<dbReference type="NCBIfam" id="TIGR00525">
    <property type="entry name" value="folB"/>
    <property type="match status" value="1"/>
</dbReference>
<dbReference type="EMBL" id="VMBG01000001">
    <property type="protein sequence ID" value="TSJ77871.1"/>
    <property type="molecule type" value="Genomic_DNA"/>
</dbReference>
<dbReference type="InterPro" id="IPR006157">
    <property type="entry name" value="FolB_dom"/>
</dbReference>
<keyword evidence="5 6" id="KW-0456">Lyase</keyword>
<feature type="domain" description="Dihydroneopterin aldolase/epimerase" evidence="7">
    <location>
        <begin position="5"/>
        <end position="118"/>
    </location>
</feature>
<dbReference type="RefSeq" id="WP_144228213.1">
    <property type="nucleotide sequence ID" value="NZ_CBCRVV010000001.1"/>
</dbReference>
<evidence type="ECO:0000313" key="9">
    <source>
        <dbReference type="Proteomes" id="UP000315648"/>
    </source>
</evidence>
<evidence type="ECO:0000256" key="4">
    <source>
        <dbReference type="ARBA" id="ARBA00022909"/>
    </source>
</evidence>
<dbReference type="GO" id="GO:0005737">
    <property type="term" value="C:cytoplasm"/>
    <property type="evidence" value="ECO:0007669"/>
    <property type="project" value="TreeGrafter"/>
</dbReference>
<sequence>MTGRITLSNMVFYGYHGDLPEENKLGQRWIVDLVLTLDIAAAATSDDLHQTVDYTKVYAICRETVEKDRFKLIEALASHVIDRVLAACPILDKVDITIKKPSVPIAGILDHVAVETSKSRADRLPRTGR</sequence>
<dbReference type="AlphaFoldDB" id="A0A556QMJ3"/>
<gene>
    <name evidence="8" type="primary">folB</name>
    <name evidence="8" type="ORF">FPL22_00760</name>
</gene>
<comment type="pathway">
    <text evidence="2 6">Cofactor biosynthesis; tetrahydrofolate biosynthesis; 2-amino-4-hydroxy-6-hydroxymethyl-7,8-dihydropteridine diphosphate from 7,8-dihydroneopterin triphosphate: step 3/4.</text>
</comment>
<evidence type="ECO:0000256" key="3">
    <source>
        <dbReference type="ARBA" id="ARBA00005708"/>
    </source>
</evidence>
<comment type="catalytic activity">
    <reaction evidence="1 6">
        <text>7,8-dihydroneopterin = 6-hydroxymethyl-7,8-dihydropterin + glycolaldehyde</text>
        <dbReference type="Rhea" id="RHEA:10540"/>
        <dbReference type="ChEBI" id="CHEBI:17001"/>
        <dbReference type="ChEBI" id="CHEBI:17071"/>
        <dbReference type="ChEBI" id="CHEBI:44841"/>
        <dbReference type="EC" id="4.1.2.25"/>
    </reaction>
</comment>
<dbReference type="OrthoDB" id="9808041at2"/>
<organism evidence="8 9">
    <name type="scientific">Rariglobus hedericola</name>
    <dbReference type="NCBI Taxonomy" id="2597822"/>
    <lineage>
        <taxon>Bacteria</taxon>
        <taxon>Pseudomonadati</taxon>
        <taxon>Verrucomicrobiota</taxon>
        <taxon>Opitutia</taxon>
        <taxon>Opitutales</taxon>
        <taxon>Opitutaceae</taxon>
        <taxon>Rariglobus</taxon>
    </lineage>
</organism>
<evidence type="ECO:0000256" key="1">
    <source>
        <dbReference type="ARBA" id="ARBA00001353"/>
    </source>
</evidence>
<evidence type="ECO:0000256" key="2">
    <source>
        <dbReference type="ARBA" id="ARBA00005013"/>
    </source>
</evidence>
<dbReference type="Gene3D" id="3.30.1130.10">
    <property type="match status" value="1"/>
</dbReference>
<dbReference type="GO" id="GO:0046656">
    <property type="term" value="P:folic acid biosynthetic process"/>
    <property type="evidence" value="ECO:0007669"/>
    <property type="project" value="UniProtKB-UniRule"/>
</dbReference>
<keyword evidence="9" id="KW-1185">Reference proteome</keyword>
<evidence type="ECO:0000256" key="6">
    <source>
        <dbReference type="RuleBase" id="RU362079"/>
    </source>
</evidence>
<dbReference type="Proteomes" id="UP000315648">
    <property type="component" value="Unassembled WGS sequence"/>
</dbReference>
<dbReference type="PANTHER" id="PTHR42844">
    <property type="entry name" value="DIHYDRONEOPTERIN ALDOLASE 1-RELATED"/>
    <property type="match status" value="1"/>
</dbReference>
<dbReference type="GO" id="GO:0046654">
    <property type="term" value="P:tetrahydrofolate biosynthetic process"/>
    <property type="evidence" value="ECO:0007669"/>
    <property type="project" value="UniProtKB-UniRule"/>
</dbReference>
<dbReference type="SMART" id="SM00905">
    <property type="entry name" value="FolB"/>
    <property type="match status" value="1"/>
</dbReference>
<dbReference type="UniPathway" id="UPA00077">
    <property type="reaction ID" value="UER00154"/>
</dbReference>
<dbReference type="PANTHER" id="PTHR42844:SF1">
    <property type="entry name" value="DIHYDRONEOPTERIN ALDOLASE 1-RELATED"/>
    <property type="match status" value="1"/>
</dbReference>
<dbReference type="InterPro" id="IPR043133">
    <property type="entry name" value="GTP-CH-I_C/QueF"/>
</dbReference>
<dbReference type="CDD" id="cd00534">
    <property type="entry name" value="DHNA_DHNTPE"/>
    <property type="match status" value="1"/>
</dbReference>
<dbReference type="GO" id="GO:0004150">
    <property type="term" value="F:dihydroneopterin aldolase activity"/>
    <property type="evidence" value="ECO:0007669"/>
    <property type="project" value="UniProtKB-UniRule"/>
</dbReference>
<dbReference type="InterPro" id="IPR006156">
    <property type="entry name" value="Dihydroneopterin_aldolase"/>
</dbReference>
<proteinExistence type="inferred from homology"/>
<dbReference type="SUPFAM" id="SSF55620">
    <property type="entry name" value="Tetrahydrobiopterin biosynthesis enzymes-like"/>
    <property type="match status" value="1"/>
</dbReference>
<evidence type="ECO:0000256" key="5">
    <source>
        <dbReference type="ARBA" id="ARBA00023239"/>
    </source>
</evidence>
<dbReference type="Pfam" id="PF02152">
    <property type="entry name" value="FolB"/>
    <property type="match status" value="1"/>
</dbReference>
<dbReference type="NCBIfam" id="TIGR00526">
    <property type="entry name" value="folB_dom"/>
    <property type="match status" value="1"/>
</dbReference>
<comment type="similarity">
    <text evidence="3 6">Belongs to the DHNA family.</text>
</comment>
<protein>
    <recommendedName>
        <fullName evidence="6">7,8-dihydroneopterin aldolase</fullName>
        <ecNumber evidence="6">4.1.2.25</ecNumber>
    </recommendedName>
</protein>
<dbReference type="FunFam" id="3.30.1130.10:FF:000003">
    <property type="entry name" value="7,8-dihydroneopterin aldolase"/>
    <property type="match status" value="1"/>
</dbReference>